<feature type="region of interest" description="Disordered" evidence="1">
    <location>
        <begin position="189"/>
        <end position="208"/>
    </location>
</feature>
<evidence type="ECO:0000256" key="1">
    <source>
        <dbReference type="SAM" id="MobiDB-lite"/>
    </source>
</evidence>
<keyword evidence="2" id="KW-1133">Transmembrane helix</keyword>
<dbReference type="AlphaFoldDB" id="A0AAP7GZU6"/>
<dbReference type="Pfam" id="PF07811">
    <property type="entry name" value="TadE"/>
    <property type="match status" value="1"/>
</dbReference>
<dbReference type="KEGG" id="aaz:ADJ80_05370"/>
<evidence type="ECO:0000256" key="2">
    <source>
        <dbReference type="SAM" id="Phobius"/>
    </source>
</evidence>
<dbReference type="EMBL" id="MAQE01000001">
    <property type="protein sequence ID" value="OBY53985.1"/>
    <property type="molecule type" value="Genomic_DNA"/>
</dbReference>
<feature type="domain" description="TadE-like" evidence="3">
    <location>
        <begin position="10"/>
        <end position="52"/>
    </location>
</feature>
<evidence type="ECO:0000313" key="5">
    <source>
        <dbReference type="Proteomes" id="UP000092746"/>
    </source>
</evidence>
<reference evidence="4 5" key="1">
    <citation type="submission" date="2016-06" db="EMBL/GenBank/DDBJ databases">
        <title>Simultaneous identification of Haemophilus influenzae and Haemophilus haemolyticus using TaqMan real-time PCR.</title>
        <authorList>
            <person name="Price E.P."/>
            <person name="Sarovich D.S."/>
            <person name="Harris T."/>
            <person name="Spargo J.C."/>
            <person name="Nosworthy E."/>
            <person name="Beissbarth J."/>
            <person name="Smith-Vaughan H."/>
        </authorList>
    </citation>
    <scope>NUCLEOTIDE SEQUENCE [LARGE SCALE GENOMIC DNA]</scope>
    <source>
        <strain evidence="4 5">ATCC 7901</strain>
    </source>
</reference>
<keyword evidence="2" id="KW-0812">Transmembrane</keyword>
<organism evidence="4 5">
    <name type="scientific">Aggregatibacter aphrophilus</name>
    <name type="common">Haemophilus aphrophilus</name>
    <dbReference type="NCBI Taxonomy" id="732"/>
    <lineage>
        <taxon>Bacteria</taxon>
        <taxon>Pseudomonadati</taxon>
        <taxon>Pseudomonadota</taxon>
        <taxon>Gammaproteobacteria</taxon>
        <taxon>Pasteurellales</taxon>
        <taxon>Pasteurellaceae</taxon>
        <taxon>Aggregatibacter</taxon>
    </lineage>
</organism>
<dbReference type="RefSeq" id="WP_050693258.1">
    <property type="nucleotide sequence ID" value="NZ_CAUUMV010000024.1"/>
</dbReference>
<keyword evidence="2" id="KW-0472">Membrane</keyword>
<proteinExistence type="predicted"/>
<sequence>MKKFLSDKKGVSTVEFALTVVFYFFVVCLILEFCRVAITAAYWDLAITESVRIAKNQEANGGNYADVFEKALKEQAVMKESSVMSYLARIDTPSKDGKKGPQLSVKYVDCQQQSKCIDALLEKKFREPQKDNKGNLIAPANGISATLAVYTLDYNYRFLTLPFLSADIVNHVLRREVITVQEFGRSKFSFSSSNNQNSGNGTGTQDRP</sequence>
<gene>
    <name evidence="4" type="ORF">BBB52_00580</name>
</gene>
<dbReference type="InterPro" id="IPR012495">
    <property type="entry name" value="TadE-like_dom"/>
</dbReference>
<evidence type="ECO:0000259" key="3">
    <source>
        <dbReference type="Pfam" id="PF07811"/>
    </source>
</evidence>
<comment type="caution">
    <text evidence="4">The sequence shown here is derived from an EMBL/GenBank/DDBJ whole genome shotgun (WGS) entry which is preliminary data.</text>
</comment>
<protein>
    <submittedName>
        <fullName evidence="4">Protein TadE</fullName>
    </submittedName>
</protein>
<name>A0AAP7GZU6_AGGAP</name>
<feature type="transmembrane region" description="Helical" evidence="2">
    <location>
        <begin position="20"/>
        <end position="43"/>
    </location>
</feature>
<dbReference type="Proteomes" id="UP000092746">
    <property type="component" value="Unassembled WGS sequence"/>
</dbReference>
<accession>A0AAP7GZU6</accession>
<evidence type="ECO:0000313" key="4">
    <source>
        <dbReference type="EMBL" id="OBY53985.1"/>
    </source>
</evidence>